<proteinExistence type="predicted"/>
<dbReference type="Proteomes" id="UP000609651">
    <property type="component" value="Unassembled WGS sequence"/>
</dbReference>
<organism evidence="3 4">
    <name type="scientific">Alienimonas chondri</name>
    <dbReference type="NCBI Taxonomy" id="2681879"/>
    <lineage>
        <taxon>Bacteria</taxon>
        <taxon>Pseudomonadati</taxon>
        <taxon>Planctomycetota</taxon>
        <taxon>Planctomycetia</taxon>
        <taxon>Planctomycetales</taxon>
        <taxon>Planctomycetaceae</taxon>
        <taxon>Alienimonas</taxon>
    </lineage>
</organism>
<dbReference type="PANTHER" id="PTHR14859:SF15">
    <property type="entry name" value="ENDONUCLEASE_EXONUCLEASE_PHOSPHATASE DOMAIN-CONTAINING PROTEIN"/>
    <property type="match status" value="1"/>
</dbReference>
<comment type="caution">
    <text evidence="3">The sequence shown here is derived from an EMBL/GenBank/DDBJ whole genome shotgun (WGS) entry which is preliminary data.</text>
</comment>
<dbReference type="Gene3D" id="3.60.10.10">
    <property type="entry name" value="Endonuclease/exonuclease/phosphatase"/>
    <property type="match status" value="1"/>
</dbReference>
<feature type="domain" description="Endonuclease/exonuclease/phosphatase" evidence="2">
    <location>
        <begin position="30"/>
        <end position="252"/>
    </location>
</feature>
<keyword evidence="4" id="KW-1185">Reference proteome</keyword>
<gene>
    <name evidence="3" type="ORF">LzC2_21570</name>
</gene>
<dbReference type="PANTHER" id="PTHR14859">
    <property type="entry name" value="CALCOFLUOR WHITE HYPERSENSITIVE PROTEIN PRECURSOR"/>
    <property type="match status" value="1"/>
</dbReference>
<evidence type="ECO:0000313" key="3">
    <source>
        <dbReference type="EMBL" id="NNJ26078.1"/>
    </source>
</evidence>
<evidence type="ECO:0000259" key="2">
    <source>
        <dbReference type="Pfam" id="PF03372"/>
    </source>
</evidence>
<dbReference type="InterPro" id="IPR051916">
    <property type="entry name" value="GPI-anchor_lipid_remodeler"/>
</dbReference>
<reference evidence="3 4" key="1">
    <citation type="journal article" date="2020" name="Syst. Appl. Microbiol.">
        <title>Alienimonas chondri sp. nov., a novel planctomycete isolated from the biofilm of the red alga Chondrus crispus.</title>
        <authorList>
            <person name="Vitorino I."/>
            <person name="Albuquerque L."/>
            <person name="Wiegand S."/>
            <person name="Kallscheuer N."/>
            <person name="da Costa M.S."/>
            <person name="Lobo-da-Cunha A."/>
            <person name="Jogler C."/>
            <person name="Lage O.M."/>
        </authorList>
    </citation>
    <scope>NUCLEOTIDE SEQUENCE [LARGE SCALE GENOMIC DNA]</scope>
    <source>
        <strain evidence="3 4">LzC2</strain>
    </source>
</reference>
<feature type="signal peptide" evidence="1">
    <location>
        <begin position="1"/>
        <end position="21"/>
    </location>
</feature>
<protein>
    <recommendedName>
        <fullName evidence="2">Endonuclease/exonuclease/phosphatase domain-containing protein</fullName>
    </recommendedName>
</protein>
<keyword evidence="1" id="KW-0732">Signal</keyword>
<sequence length="272" mass="29526">MLRRLFVRYVAAWALLGVAGAAEPEGLRVATYNIKHGAGNDGTVDLARTAAVPAKLRPDVVGLQEVDEHALRSGSVDQARDLAKRLKMHAAFGPFMDFQGGRYGLAILSKFPIESSRVVKLPAGGEPRVALMVEVRPPGAAAEAPPVTIVNVHFDWLSDDRDRFRQATTLKKELDALPGPYLLLGDFNDTPGSRTLELLSRGCLEAKKPADDRFTFSAVKPSTEIDYIFAAPADGWSVEGARVIDERVASDHRPVFATFRPLRDAPASGARK</sequence>
<dbReference type="RefSeq" id="WP_171186731.1">
    <property type="nucleotide sequence ID" value="NZ_WTPX01000061.1"/>
</dbReference>
<feature type="chain" id="PRO_5046876040" description="Endonuclease/exonuclease/phosphatase domain-containing protein" evidence="1">
    <location>
        <begin position="22"/>
        <end position="272"/>
    </location>
</feature>
<name>A0ABX1VFN2_9PLAN</name>
<dbReference type="EMBL" id="WTPX01000061">
    <property type="protein sequence ID" value="NNJ26078.1"/>
    <property type="molecule type" value="Genomic_DNA"/>
</dbReference>
<evidence type="ECO:0000313" key="4">
    <source>
        <dbReference type="Proteomes" id="UP000609651"/>
    </source>
</evidence>
<accession>A0ABX1VFN2</accession>
<dbReference type="SUPFAM" id="SSF56219">
    <property type="entry name" value="DNase I-like"/>
    <property type="match status" value="1"/>
</dbReference>
<dbReference type="Pfam" id="PF03372">
    <property type="entry name" value="Exo_endo_phos"/>
    <property type="match status" value="1"/>
</dbReference>
<dbReference type="InterPro" id="IPR036691">
    <property type="entry name" value="Endo/exonu/phosph_ase_sf"/>
</dbReference>
<dbReference type="InterPro" id="IPR005135">
    <property type="entry name" value="Endo/exonuclease/phosphatase"/>
</dbReference>
<evidence type="ECO:0000256" key="1">
    <source>
        <dbReference type="SAM" id="SignalP"/>
    </source>
</evidence>